<evidence type="ECO:0000313" key="2">
    <source>
        <dbReference type="Proteomes" id="UP000236488"/>
    </source>
</evidence>
<protein>
    <submittedName>
        <fullName evidence="1">Uncharacterized protein</fullName>
    </submittedName>
</protein>
<evidence type="ECO:0000313" key="1">
    <source>
        <dbReference type="EMBL" id="PNV65300.1"/>
    </source>
</evidence>
<organism evidence="1 2">
    <name type="scientific">Rubneribacter badeniensis</name>
    <dbReference type="NCBI Taxonomy" id="2070688"/>
    <lineage>
        <taxon>Bacteria</taxon>
        <taxon>Bacillati</taxon>
        <taxon>Actinomycetota</taxon>
        <taxon>Coriobacteriia</taxon>
        <taxon>Eggerthellales</taxon>
        <taxon>Eggerthellaceae</taxon>
        <taxon>Rubneribacter</taxon>
    </lineage>
</organism>
<dbReference type="RefSeq" id="WP_092200241.1">
    <property type="nucleotide sequence ID" value="NZ_PPEL01000037.1"/>
</dbReference>
<dbReference type="AlphaFoldDB" id="A0A2K2U536"/>
<dbReference type="Proteomes" id="UP000236488">
    <property type="component" value="Unassembled WGS sequence"/>
</dbReference>
<reference evidence="1 2" key="1">
    <citation type="journal article" date="2018" name="Int. J. Syst. Evol. Microbiol.">
        <title>Rubneribacter badeniensis gen. nov., sp. nov. and Enteroscipio rubneri gen. nov., sp. nov., new members of the Eggerthellaceae isolated from human faeces.</title>
        <authorList>
            <person name="Danylec N."/>
            <person name="Gobl A."/>
            <person name="Stoll D.A."/>
            <person name="Hetzer B."/>
            <person name="Kulling S.E."/>
            <person name="Huch M."/>
        </authorList>
    </citation>
    <scope>NUCLEOTIDE SEQUENCE [LARGE SCALE GENOMIC DNA]</scope>
    <source>
        <strain evidence="1 2">ResAG-85</strain>
    </source>
</reference>
<accession>A0A2K2U536</accession>
<comment type="caution">
    <text evidence="1">The sequence shown here is derived from an EMBL/GenBank/DDBJ whole genome shotgun (WGS) entry which is preliminary data.</text>
</comment>
<name>A0A2K2U536_9ACTN</name>
<gene>
    <name evidence="1" type="ORF">C2L80_07325</name>
</gene>
<keyword evidence="2" id="KW-1185">Reference proteome</keyword>
<dbReference type="EMBL" id="PPEL01000037">
    <property type="protein sequence ID" value="PNV65300.1"/>
    <property type="molecule type" value="Genomic_DNA"/>
</dbReference>
<sequence length="215" mass="23247">MGELETMEGASCAAAKAAALRVLRVPELAGKVFLEGGLVPWVLGGRESGRLHGDIDFSVRLEDMSVVRAWLAREGRYDRDLDSRRMPCNADGEEYGAHARINGVLASFCPFFLRDGALVQRNAEQTAFAGYDALLEAVIPGLAEVDFVEMRELPDGGRAGFATLEVCRAAKAASNRPKDLADIAELDRLGCDEERMGRVARAFAAMEVACTTHGE</sequence>
<proteinExistence type="predicted"/>